<feature type="domain" description="Putative restriction endonuclease" evidence="1">
    <location>
        <begin position="23"/>
        <end position="182"/>
    </location>
</feature>
<reference evidence="3" key="1">
    <citation type="journal article" date="2019" name="Int. J. Syst. Evol. Microbiol.">
        <title>The Global Catalogue of Microorganisms (GCM) 10K type strain sequencing project: providing services to taxonomists for standard genome sequencing and annotation.</title>
        <authorList>
            <consortium name="The Broad Institute Genomics Platform"/>
            <consortium name="The Broad Institute Genome Sequencing Center for Infectious Disease"/>
            <person name="Wu L."/>
            <person name="Ma J."/>
        </authorList>
    </citation>
    <scope>NUCLEOTIDE SEQUENCE [LARGE SCALE GENOMIC DNA]</scope>
    <source>
        <strain evidence="3">JCM 6242</strain>
    </source>
</reference>
<dbReference type="Pfam" id="PF05685">
    <property type="entry name" value="Uma2"/>
    <property type="match status" value="1"/>
</dbReference>
<dbReference type="SUPFAM" id="SSF52980">
    <property type="entry name" value="Restriction endonuclease-like"/>
    <property type="match status" value="1"/>
</dbReference>
<organism evidence="2 3">
    <name type="scientific">Streptosporangium fragile</name>
    <dbReference type="NCBI Taxonomy" id="46186"/>
    <lineage>
        <taxon>Bacteria</taxon>
        <taxon>Bacillati</taxon>
        <taxon>Actinomycetota</taxon>
        <taxon>Actinomycetes</taxon>
        <taxon>Streptosporangiales</taxon>
        <taxon>Streptosporangiaceae</taxon>
        <taxon>Streptosporangium</taxon>
    </lineage>
</organism>
<dbReference type="Proteomes" id="UP001500831">
    <property type="component" value="Unassembled WGS sequence"/>
</dbReference>
<sequence length="195" mass="21965">MGLLMERPITHQITDEADLERLYLELIDRFENHRIEIISGRIVVREMATIAHADVVYQLMSQLMPFAMEKGWRVYPQAKIFLQAQADRYEPDLVVVPSNPPLWDPSHVHADATLLVAEVVSPSSIRDDHVIKPQACALAGVPLYLVLDAFANRFRLLSRPGPEGYAEEATEAFGKPLELPEPWNLTVDTGKLIEG</sequence>
<keyword evidence="3" id="KW-1185">Reference proteome</keyword>
<dbReference type="PANTHER" id="PTHR35400">
    <property type="entry name" value="SLR1083 PROTEIN"/>
    <property type="match status" value="1"/>
</dbReference>
<dbReference type="InterPro" id="IPR008538">
    <property type="entry name" value="Uma2"/>
</dbReference>
<dbReference type="CDD" id="cd06260">
    <property type="entry name" value="DUF820-like"/>
    <property type="match status" value="1"/>
</dbReference>
<evidence type="ECO:0000259" key="1">
    <source>
        <dbReference type="Pfam" id="PF05685"/>
    </source>
</evidence>
<dbReference type="PANTHER" id="PTHR35400:SF3">
    <property type="entry name" value="SLL1072 PROTEIN"/>
    <property type="match status" value="1"/>
</dbReference>
<dbReference type="Gene3D" id="3.90.1570.10">
    <property type="entry name" value="tt1808, chain A"/>
    <property type="match status" value="1"/>
</dbReference>
<name>A0ABP6I6T2_9ACTN</name>
<dbReference type="EMBL" id="BAAAVI010000003">
    <property type="protein sequence ID" value="GAA2849211.1"/>
    <property type="molecule type" value="Genomic_DNA"/>
</dbReference>
<comment type="caution">
    <text evidence="2">The sequence shown here is derived from an EMBL/GenBank/DDBJ whole genome shotgun (WGS) entry which is preliminary data.</text>
</comment>
<evidence type="ECO:0000313" key="2">
    <source>
        <dbReference type="EMBL" id="GAA2849211.1"/>
    </source>
</evidence>
<dbReference type="InterPro" id="IPR011335">
    <property type="entry name" value="Restrct_endonuc-II-like"/>
</dbReference>
<evidence type="ECO:0000313" key="3">
    <source>
        <dbReference type="Proteomes" id="UP001500831"/>
    </source>
</evidence>
<accession>A0ABP6I6T2</accession>
<proteinExistence type="predicted"/>
<gene>
    <name evidence="2" type="ORF">GCM10010517_06530</name>
</gene>
<dbReference type="InterPro" id="IPR012296">
    <property type="entry name" value="Nuclease_put_TT1808"/>
</dbReference>
<dbReference type="RefSeq" id="WP_344967650.1">
    <property type="nucleotide sequence ID" value="NZ_BAAAVI010000003.1"/>
</dbReference>
<protein>
    <recommendedName>
        <fullName evidence="1">Putative restriction endonuclease domain-containing protein</fullName>
    </recommendedName>
</protein>